<dbReference type="Gene3D" id="3.30.310.210">
    <property type="match status" value="1"/>
</dbReference>
<evidence type="ECO:0000256" key="3">
    <source>
        <dbReference type="SAM" id="MobiDB-lite"/>
    </source>
</evidence>
<feature type="region of interest" description="Disordered" evidence="3">
    <location>
        <begin position="115"/>
        <end position="180"/>
    </location>
</feature>
<evidence type="ECO:0000256" key="1">
    <source>
        <dbReference type="ARBA" id="ARBA00022737"/>
    </source>
</evidence>
<dbReference type="SMART" id="SM00322">
    <property type="entry name" value="KH"/>
    <property type="match status" value="5"/>
</dbReference>
<dbReference type="Pfam" id="PF00013">
    <property type="entry name" value="KH_1"/>
    <property type="match status" value="5"/>
</dbReference>
<proteinExistence type="predicted"/>
<organism evidence="5">
    <name type="scientific">Ananas comosus var. bracteatus</name>
    <name type="common">red pineapple</name>
    <dbReference type="NCBI Taxonomy" id="296719"/>
    <lineage>
        <taxon>Eukaryota</taxon>
        <taxon>Viridiplantae</taxon>
        <taxon>Streptophyta</taxon>
        <taxon>Embryophyta</taxon>
        <taxon>Tracheophyta</taxon>
        <taxon>Spermatophyta</taxon>
        <taxon>Magnoliopsida</taxon>
        <taxon>Liliopsida</taxon>
        <taxon>Poales</taxon>
        <taxon>Bromeliaceae</taxon>
        <taxon>Bromelioideae</taxon>
        <taxon>Ananas</taxon>
    </lineage>
</organism>
<dbReference type="CDD" id="cd22460">
    <property type="entry name" value="KH-I_PEPPER_rpt2_like"/>
    <property type="match status" value="2"/>
</dbReference>
<keyword evidence="1" id="KW-0677">Repeat</keyword>
<evidence type="ECO:0000259" key="4">
    <source>
        <dbReference type="SMART" id="SM00322"/>
    </source>
</evidence>
<dbReference type="PANTHER" id="PTHR10288">
    <property type="entry name" value="KH DOMAIN CONTAINING RNA BINDING PROTEIN"/>
    <property type="match status" value="1"/>
</dbReference>
<dbReference type="Gene3D" id="3.30.1370.10">
    <property type="entry name" value="K Homology domain, type 1"/>
    <property type="match status" value="4"/>
</dbReference>
<name>A0A6V7Q7Y1_ANACO</name>
<feature type="region of interest" description="Disordered" evidence="3">
    <location>
        <begin position="595"/>
        <end position="618"/>
    </location>
</feature>
<feature type="domain" description="K Homology" evidence="4">
    <location>
        <begin position="643"/>
        <end position="713"/>
    </location>
</feature>
<dbReference type="InterPro" id="IPR004088">
    <property type="entry name" value="KH_dom_type_1"/>
</dbReference>
<evidence type="ECO:0000313" key="5">
    <source>
        <dbReference type="EMBL" id="CAD1839243.1"/>
    </source>
</evidence>
<feature type="compositionally biased region" description="Acidic residues" evidence="3">
    <location>
        <begin position="144"/>
        <end position="158"/>
    </location>
</feature>
<sequence>MLSIVAIHTEWRRYDFSSYAFEAAFRKEPFRTVWKGKWQKTTPATSQQGQFKVLPWAPMFRILCPSSKTGGLIGKGGSIVAKIRQETGAKIKLEENIPGCDERVVIITSYEKEKEKDMDVSHKQSKENEKNEQTAADNDKDNDNDADAAAADDDDNDNEKESVEKNEGKEESAVEGSKPEKVTPSVLKALLLVFERIVEMEEDKSGGDEGESEKSSHPVSLRLLVLSGQVGRLLGKGGSVIKQMSADTGAHIRVLPKDKLPLCASWNDEIVQITGGMDSVRKALHLVGQQLLDNPPRERDSFILNQPGSFSHPLGQRPEGPPANYHLPFQGPPFPNRSFDAVDYRSNVAPPFPKFHESVVSGPHEVPPEIIVYRLLCSNVKVGGVIGKGGSVIKNLQHETGCEIKVLETTPESEDRIIVISGPVHPSDRISPPQNAVLLVQRRLLMAVHDKKESNVTTRVLVASHQTGCLLGKGGSVIAEMRKLSGAHIRILGKDQIPIGVQDNDEVVQVNGEFEVVQEALVQITTRLRHHLFREKFRASNPNNFGEQVPPFGPFMGRREFSPPRYPNMPPFQKDPFGRPFDERPIFGNMIHSPGVPHGVERSGPWPPQGMREGGPMPPPDYPGGPQRRMGGFSGANQPPVITNTTVDVVVPRSLVPSLYGEDGGCLRRIREISEAKISITEPRPEATETVIIISGTPEQTHAAQSLIQAFVLSESGST</sequence>
<dbReference type="AlphaFoldDB" id="A0A6V7Q7Y1"/>
<dbReference type="SUPFAM" id="SSF54791">
    <property type="entry name" value="Eukaryotic type KH-domain (KH-domain type I)"/>
    <property type="match status" value="5"/>
</dbReference>
<feature type="domain" description="K Homology" evidence="4">
    <location>
        <begin position="217"/>
        <end position="292"/>
    </location>
</feature>
<dbReference type="CDD" id="cd22459">
    <property type="entry name" value="KH-I_PEPPER_rpt1_like"/>
    <property type="match status" value="1"/>
</dbReference>
<feature type="compositionally biased region" description="Basic and acidic residues" evidence="3">
    <location>
        <begin position="115"/>
        <end position="143"/>
    </location>
</feature>
<reference evidence="5" key="1">
    <citation type="submission" date="2020-07" db="EMBL/GenBank/DDBJ databases">
        <authorList>
            <person name="Lin J."/>
        </authorList>
    </citation>
    <scope>NUCLEOTIDE SEQUENCE</scope>
</reference>
<dbReference type="PROSITE" id="PS50084">
    <property type="entry name" value="KH_TYPE_1"/>
    <property type="match status" value="5"/>
</dbReference>
<gene>
    <name evidence="5" type="ORF">CB5_LOCUS22454</name>
</gene>
<evidence type="ECO:0000256" key="2">
    <source>
        <dbReference type="PROSITE-ProRule" id="PRU00117"/>
    </source>
</evidence>
<dbReference type="GO" id="GO:0003723">
    <property type="term" value="F:RNA binding"/>
    <property type="evidence" value="ECO:0007669"/>
    <property type="project" value="UniProtKB-UniRule"/>
</dbReference>
<feature type="domain" description="K Homology" evidence="4">
    <location>
        <begin position="369"/>
        <end position="449"/>
    </location>
</feature>
<dbReference type="InterPro" id="IPR004087">
    <property type="entry name" value="KH_dom"/>
</dbReference>
<feature type="compositionally biased region" description="Basic and acidic residues" evidence="3">
    <location>
        <begin position="159"/>
        <end position="180"/>
    </location>
</feature>
<protein>
    <recommendedName>
        <fullName evidence="4">K Homology domain-containing protein</fullName>
    </recommendedName>
</protein>
<accession>A0A6V7Q7Y1</accession>
<feature type="domain" description="K Homology" evidence="4">
    <location>
        <begin position="56"/>
        <end position="126"/>
    </location>
</feature>
<keyword evidence="2" id="KW-0694">RNA-binding</keyword>
<dbReference type="InterPro" id="IPR036612">
    <property type="entry name" value="KH_dom_type_1_sf"/>
</dbReference>
<feature type="domain" description="K Homology" evidence="4">
    <location>
        <begin position="454"/>
        <end position="529"/>
    </location>
</feature>
<dbReference type="EMBL" id="LR862133">
    <property type="protein sequence ID" value="CAD1839243.1"/>
    <property type="molecule type" value="Genomic_DNA"/>
</dbReference>